<dbReference type="GO" id="GO:0016491">
    <property type="term" value="F:oxidoreductase activity"/>
    <property type="evidence" value="ECO:0007669"/>
    <property type="project" value="UniProtKB-KW"/>
</dbReference>
<dbReference type="CDD" id="cd19151">
    <property type="entry name" value="AKR_AKR14A2"/>
    <property type="match status" value="1"/>
</dbReference>
<reference evidence="6" key="2">
    <citation type="submission" date="2011-01" db="EMBL/GenBank/DDBJ databases">
        <title>The complete genome of Deinococcus maricopensis DSM 21211.</title>
        <authorList>
            <consortium name="US DOE Joint Genome Institute (JGI-PGF)"/>
            <person name="Lucas S."/>
            <person name="Copeland A."/>
            <person name="Lapidus A."/>
            <person name="Goodwin L."/>
            <person name="Pitluck S."/>
            <person name="Kyrpides N."/>
            <person name="Mavromatis K."/>
            <person name="Pagani I."/>
            <person name="Ivanova N."/>
            <person name="Ovchinnikova G."/>
            <person name="Zeytun A."/>
            <person name="Detter J.C."/>
            <person name="Han C."/>
            <person name="Land M."/>
            <person name="Hauser L."/>
            <person name="Markowitz V."/>
            <person name="Cheng J.-F."/>
            <person name="Hugenholtz P."/>
            <person name="Woyke T."/>
            <person name="Wu D."/>
            <person name="Pukall R."/>
            <person name="Gehrich-Schroeter G."/>
            <person name="Brambilla E."/>
            <person name="Klenk H.-P."/>
            <person name="Eisen J.A."/>
        </authorList>
    </citation>
    <scope>NUCLEOTIDE SEQUENCE [LARGE SCALE GENOMIC DNA]</scope>
    <source>
        <strain evidence="6">DSM 21211 / LMG 22137 / NRRL B-23946 / LB-34</strain>
    </source>
</reference>
<dbReference type="EMBL" id="CP002454">
    <property type="protein sequence ID" value="ADV66782.1"/>
    <property type="molecule type" value="Genomic_DNA"/>
</dbReference>
<evidence type="ECO:0000313" key="5">
    <source>
        <dbReference type="EMBL" id="ADV66782.1"/>
    </source>
</evidence>
<dbReference type="InterPro" id="IPR005399">
    <property type="entry name" value="K_chnl_volt-dep_bsu_KCNAB-rel"/>
</dbReference>
<dbReference type="STRING" id="709986.Deima_1130"/>
<protein>
    <submittedName>
        <fullName evidence="5">NADP-dependent oxidoreductase domain protein</fullName>
    </submittedName>
</protein>
<evidence type="ECO:0000256" key="1">
    <source>
        <dbReference type="ARBA" id="ARBA00006515"/>
    </source>
</evidence>
<evidence type="ECO:0000256" key="3">
    <source>
        <dbReference type="ARBA" id="ARBA00023002"/>
    </source>
</evidence>
<name>E8U6U3_DEIML</name>
<dbReference type="OrthoDB" id="9773828at2"/>
<dbReference type="Gene3D" id="3.20.20.100">
    <property type="entry name" value="NADP-dependent oxidoreductase domain"/>
    <property type="match status" value="1"/>
</dbReference>
<sequence length="331" mass="37255">MTTYRAHEDRYDHMTYQRTGRSGVHLPAISLGLWHNFGGVDRLENARAMVHRAFDLGITHFDLANNYGPPPGSAEETFGRLLAGDLRPYRDELIISSKAGYTMWNGPYGDWGSRKYLIASLDQSLRRMGLDYVDVFYHHRPDPNTPLEETMGALDHIVRSGRALYVGLSNYSPEGTREAARILRDLGTPCLIHQPSYSMMNRHVERGLLDVLREEGIGSIVFSPLQQGLLTDKYLRGIPEDSRAAQTTSPFLRPEQVTDDYLARARQLNALAQERGQTLAQMALAWVLRRPEVTSALIGASRPEQIDDAVGALNHREFSHDELTRIDTILG</sequence>
<evidence type="ECO:0000256" key="2">
    <source>
        <dbReference type="ARBA" id="ARBA00022857"/>
    </source>
</evidence>
<dbReference type="GO" id="GO:0051596">
    <property type="term" value="P:methylglyoxal catabolic process"/>
    <property type="evidence" value="ECO:0007669"/>
    <property type="project" value="TreeGrafter"/>
</dbReference>
<evidence type="ECO:0000313" key="6">
    <source>
        <dbReference type="Proteomes" id="UP000008635"/>
    </source>
</evidence>
<dbReference type="AlphaFoldDB" id="E8U6U3"/>
<dbReference type="InterPro" id="IPR036812">
    <property type="entry name" value="NAD(P)_OxRdtase_dom_sf"/>
</dbReference>
<accession>E8U6U3</accession>
<dbReference type="SUPFAM" id="SSF51430">
    <property type="entry name" value="NAD(P)-linked oxidoreductase"/>
    <property type="match status" value="1"/>
</dbReference>
<keyword evidence="3" id="KW-0560">Oxidoreductase</keyword>
<dbReference type="Pfam" id="PF00248">
    <property type="entry name" value="Aldo_ket_red"/>
    <property type="match status" value="1"/>
</dbReference>
<dbReference type="PANTHER" id="PTHR43150:SF4">
    <property type="entry name" value="L-GLYCERALDEHYDE 3-PHOSPHATE REDUCTASE"/>
    <property type="match status" value="1"/>
</dbReference>
<evidence type="ECO:0000259" key="4">
    <source>
        <dbReference type="Pfam" id="PF00248"/>
    </source>
</evidence>
<organism evidence="5 6">
    <name type="scientific">Deinococcus maricopensis (strain DSM 21211 / LMG 22137 / NRRL B-23946 / LB-34)</name>
    <dbReference type="NCBI Taxonomy" id="709986"/>
    <lineage>
        <taxon>Bacteria</taxon>
        <taxon>Thermotogati</taxon>
        <taxon>Deinococcota</taxon>
        <taxon>Deinococci</taxon>
        <taxon>Deinococcales</taxon>
        <taxon>Deinococcaceae</taxon>
        <taxon>Deinococcus</taxon>
    </lineage>
</organism>
<feature type="domain" description="NADP-dependent oxidoreductase" evidence="4">
    <location>
        <begin position="29"/>
        <end position="329"/>
    </location>
</feature>
<dbReference type="NCBIfam" id="NF007388">
    <property type="entry name" value="PRK09912.1"/>
    <property type="match status" value="1"/>
</dbReference>
<dbReference type="KEGG" id="dmr:Deima_1130"/>
<dbReference type="Proteomes" id="UP000008635">
    <property type="component" value="Chromosome"/>
</dbReference>
<dbReference type="InterPro" id="IPR023210">
    <property type="entry name" value="NADP_OxRdtase_dom"/>
</dbReference>
<keyword evidence="6" id="KW-1185">Reference proteome</keyword>
<keyword evidence="2" id="KW-0521">NADP</keyword>
<reference evidence="5 6" key="1">
    <citation type="journal article" date="2011" name="Stand. Genomic Sci.">
        <title>Complete genome sequence of Deinococcus maricopensis type strain (LB-34).</title>
        <authorList>
            <person name="Pukall R."/>
            <person name="Zeytun A."/>
            <person name="Lucas S."/>
            <person name="Lapidus A."/>
            <person name="Hammon N."/>
            <person name="Deshpande S."/>
            <person name="Nolan M."/>
            <person name="Cheng J.F."/>
            <person name="Pitluck S."/>
            <person name="Liolios K."/>
            <person name="Pagani I."/>
            <person name="Mikhailova N."/>
            <person name="Ivanova N."/>
            <person name="Mavromatis K."/>
            <person name="Pati A."/>
            <person name="Tapia R."/>
            <person name="Han C."/>
            <person name="Goodwin L."/>
            <person name="Chen A."/>
            <person name="Palaniappan K."/>
            <person name="Land M."/>
            <person name="Hauser L."/>
            <person name="Chang Y.J."/>
            <person name="Jeffries C.D."/>
            <person name="Brambilla E.M."/>
            <person name="Rohde M."/>
            <person name="Goker M."/>
            <person name="Detter J.C."/>
            <person name="Woyke T."/>
            <person name="Bristow J."/>
            <person name="Eisen J.A."/>
            <person name="Markowitz V."/>
            <person name="Hugenholtz P."/>
            <person name="Kyrpides N.C."/>
            <person name="Klenk H.P."/>
        </authorList>
    </citation>
    <scope>NUCLEOTIDE SEQUENCE [LARGE SCALE GENOMIC DNA]</scope>
    <source>
        <strain evidence="6">DSM 21211 / LMG 22137 / NRRL B-23946 / LB-34</strain>
    </source>
</reference>
<dbReference type="eggNOG" id="COG0667">
    <property type="taxonomic scope" value="Bacteria"/>
</dbReference>
<dbReference type="PANTHER" id="PTHR43150">
    <property type="entry name" value="HYPERKINETIC, ISOFORM M"/>
    <property type="match status" value="1"/>
</dbReference>
<proteinExistence type="inferred from homology"/>
<gene>
    <name evidence="5" type="ordered locus">Deima_1130</name>
</gene>
<comment type="similarity">
    <text evidence="1">Belongs to the shaker potassium channel beta subunit family.</text>
</comment>
<dbReference type="RefSeq" id="WP_013556287.1">
    <property type="nucleotide sequence ID" value="NC_014958.1"/>
</dbReference>
<dbReference type="HOGENOM" id="CLU_023205_2_0_0"/>